<keyword evidence="10 13" id="KW-0092">Biotin</keyword>
<dbReference type="GO" id="GO:0005524">
    <property type="term" value="F:ATP binding"/>
    <property type="evidence" value="ECO:0007669"/>
    <property type="project" value="UniProtKB-UniRule"/>
</dbReference>
<sequence length="456" mass="50971">MIKKVLIVNRGEIAVRIIRTCKEMGIKTVAVYSTADKDSLHVQIADEAVCIGPAKVNDSYLNMSNIIEAACSSGADAVHPGFGFLSENPKFARLVIGCGLIFIGPNPDVIEKLGNKSEARKMMIEAGVPVVPGSKEIIKTADEGIKLTKEISYPVIIKASNGGGGRGMRIVRSEEEFEDNFNNAVSEAKACFGDSDVYLEKYIENPKHIEIQLLGDKHGNVIHLFERDCSFQRRNQKLIEEAPCHVLDDNIRKSMITDAVKACRHVGYDSVGTIEFLLDKSGKYYFMEMNTRIQVEHPISEMISGVDIVKHQIKVAGGQKLSLKQEDIKCNGYAMECRINAEDMERDFAPSPGKIKFLHLPGGRGIRIDSAVYTGYEITPYYDSMILKLITFAPTRLECIKKMRVALEELIIDGVKTNIEFHYLTLHNKTFIEGNYDTGFFDRFIKELEEQSGELI</sequence>
<evidence type="ECO:0000256" key="7">
    <source>
        <dbReference type="ARBA" id="ARBA00022741"/>
    </source>
</evidence>
<evidence type="ECO:0000256" key="13">
    <source>
        <dbReference type="RuleBase" id="RU365063"/>
    </source>
</evidence>
<dbReference type="InterPro" id="IPR051602">
    <property type="entry name" value="ACC_Biotin_Carboxylase"/>
</dbReference>
<dbReference type="Pfam" id="PF02785">
    <property type="entry name" value="Biotin_carb_C"/>
    <property type="match status" value="1"/>
</dbReference>
<dbReference type="GO" id="GO:0006633">
    <property type="term" value="P:fatty acid biosynthetic process"/>
    <property type="evidence" value="ECO:0007669"/>
    <property type="project" value="UniProtKB-KW"/>
</dbReference>
<dbReference type="SUPFAM" id="SSF52440">
    <property type="entry name" value="PreATP-grasp domain"/>
    <property type="match status" value="1"/>
</dbReference>
<keyword evidence="6" id="KW-0479">Metal-binding</keyword>
<dbReference type="SMART" id="SM00878">
    <property type="entry name" value="Biotin_carb_C"/>
    <property type="match status" value="1"/>
</dbReference>
<dbReference type="AlphaFoldDB" id="A0A3E3DUQ2"/>
<keyword evidence="7 12" id="KW-0547">Nucleotide-binding</keyword>
<dbReference type="InterPro" id="IPR005482">
    <property type="entry name" value="Biotin_COase_C"/>
</dbReference>
<accession>A0A3E3DUQ2</accession>
<keyword evidence="13" id="KW-0275">Fatty acid biosynthesis</keyword>
<dbReference type="GO" id="GO:0046872">
    <property type="term" value="F:metal ion binding"/>
    <property type="evidence" value="ECO:0007669"/>
    <property type="project" value="UniProtKB-KW"/>
</dbReference>
<dbReference type="PROSITE" id="PS00866">
    <property type="entry name" value="CPSASE_1"/>
    <property type="match status" value="1"/>
</dbReference>
<dbReference type="FunFam" id="3.30.1490.20:FF:000018">
    <property type="entry name" value="Biotin carboxylase"/>
    <property type="match status" value="1"/>
</dbReference>
<keyword evidence="13" id="KW-0444">Lipid biosynthesis</keyword>
<feature type="domain" description="ATP-grasp" evidence="14">
    <location>
        <begin position="120"/>
        <end position="317"/>
    </location>
</feature>
<comment type="catalytic activity">
    <reaction evidence="11 13">
        <text>N(6)-biotinyl-L-lysyl-[protein] + hydrogencarbonate + ATP = N(6)-carboxybiotinyl-L-lysyl-[protein] + ADP + phosphate + H(+)</text>
        <dbReference type="Rhea" id="RHEA:13501"/>
        <dbReference type="Rhea" id="RHEA-COMP:10505"/>
        <dbReference type="Rhea" id="RHEA-COMP:10506"/>
        <dbReference type="ChEBI" id="CHEBI:15378"/>
        <dbReference type="ChEBI" id="CHEBI:17544"/>
        <dbReference type="ChEBI" id="CHEBI:30616"/>
        <dbReference type="ChEBI" id="CHEBI:43474"/>
        <dbReference type="ChEBI" id="CHEBI:83144"/>
        <dbReference type="ChEBI" id="CHEBI:83145"/>
        <dbReference type="ChEBI" id="CHEBI:456216"/>
        <dbReference type="EC" id="6.3.4.14"/>
    </reaction>
</comment>
<evidence type="ECO:0000259" key="15">
    <source>
        <dbReference type="PROSITE" id="PS50979"/>
    </source>
</evidence>
<evidence type="ECO:0000256" key="9">
    <source>
        <dbReference type="ARBA" id="ARBA00022842"/>
    </source>
</evidence>
<dbReference type="NCBIfam" id="NF006367">
    <property type="entry name" value="PRK08591.1"/>
    <property type="match status" value="1"/>
</dbReference>
<reference evidence="16 17" key="1">
    <citation type="submission" date="2018-08" db="EMBL/GenBank/DDBJ databases">
        <title>A genome reference for cultivated species of the human gut microbiota.</title>
        <authorList>
            <person name="Zou Y."/>
            <person name="Xue W."/>
            <person name="Luo G."/>
        </authorList>
    </citation>
    <scope>NUCLEOTIDE SEQUENCE [LARGE SCALE GENOMIC DNA]</scope>
    <source>
        <strain evidence="16 17">AM25-6</strain>
    </source>
</reference>
<evidence type="ECO:0000256" key="3">
    <source>
        <dbReference type="ARBA" id="ARBA00011750"/>
    </source>
</evidence>
<dbReference type="PANTHER" id="PTHR48095">
    <property type="entry name" value="PYRUVATE CARBOXYLASE SUBUNIT A"/>
    <property type="match status" value="1"/>
</dbReference>
<dbReference type="Gene3D" id="3.30.470.20">
    <property type="entry name" value="ATP-grasp fold, B domain"/>
    <property type="match status" value="1"/>
</dbReference>
<evidence type="ECO:0000256" key="11">
    <source>
        <dbReference type="ARBA" id="ARBA00048600"/>
    </source>
</evidence>
<dbReference type="InterPro" id="IPR016185">
    <property type="entry name" value="PreATP-grasp_dom_sf"/>
</dbReference>
<evidence type="ECO:0000313" key="16">
    <source>
        <dbReference type="EMBL" id="RGD73017.1"/>
    </source>
</evidence>
<name>A0A3E3DUQ2_9FIRM</name>
<dbReference type="Pfam" id="PF02786">
    <property type="entry name" value="CPSase_L_D2"/>
    <property type="match status" value="1"/>
</dbReference>
<dbReference type="RefSeq" id="WP_117532778.1">
    <property type="nucleotide sequence ID" value="NZ_QUSM01000008.1"/>
</dbReference>
<dbReference type="InterPro" id="IPR004549">
    <property type="entry name" value="Acetyl_CoA_COase_biotin_COase"/>
</dbReference>
<keyword evidence="5 13" id="KW-0436">Ligase</keyword>
<evidence type="ECO:0000256" key="4">
    <source>
        <dbReference type="ARBA" id="ARBA00013263"/>
    </source>
</evidence>
<dbReference type="FunFam" id="3.30.470.20:FF:000028">
    <property type="entry name" value="Methylcrotonoyl-CoA carboxylase subunit alpha, mitochondrial"/>
    <property type="match status" value="1"/>
</dbReference>
<comment type="caution">
    <text evidence="16">The sequence shown here is derived from an EMBL/GenBank/DDBJ whole genome shotgun (WGS) entry which is preliminary data.</text>
</comment>
<keyword evidence="9" id="KW-0460">Magnesium</keyword>
<organism evidence="16 17">
    <name type="scientific">Anaerofustis stercorihominis</name>
    <dbReference type="NCBI Taxonomy" id="214853"/>
    <lineage>
        <taxon>Bacteria</taxon>
        <taxon>Bacillati</taxon>
        <taxon>Bacillota</taxon>
        <taxon>Clostridia</taxon>
        <taxon>Eubacteriales</taxon>
        <taxon>Eubacteriaceae</taxon>
        <taxon>Anaerofustis</taxon>
    </lineage>
</organism>
<dbReference type="PROSITE" id="PS50979">
    <property type="entry name" value="BC"/>
    <property type="match status" value="1"/>
</dbReference>
<evidence type="ECO:0000256" key="1">
    <source>
        <dbReference type="ARBA" id="ARBA00003761"/>
    </source>
</evidence>
<dbReference type="GO" id="GO:0004075">
    <property type="term" value="F:biotin carboxylase activity"/>
    <property type="evidence" value="ECO:0007669"/>
    <property type="project" value="UniProtKB-EC"/>
</dbReference>
<dbReference type="InterPro" id="IPR011761">
    <property type="entry name" value="ATP-grasp"/>
</dbReference>
<dbReference type="InterPro" id="IPR011764">
    <property type="entry name" value="Biotin_carboxylation_dom"/>
</dbReference>
<dbReference type="Pfam" id="PF00289">
    <property type="entry name" value="Biotin_carb_N"/>
    <property type="match status" value="1"/>
</dbReference>
<protein>
    <recommendedName>
        <fullName evidence="4 13">Biotin carboxylase</fullName>
        <ecNumber evidence="4 13">6.3.4.14</ecNumber>
    </recommendedName>
    <alternativeName>
        <fullName evidence="13">Acetyl-coenzyme A carboxylase biotin carboxylase subunit A</fullName>
    </alternativeName>
</protein>
<evidence type="ECO:0000313" key="17">
    <source>
        <dbReference type="Proteomes" id="UP000261212"/>
    </source>
</evidence>
<comment type="pathway">
    <text evidence="2 13">Lipid metabolism; malonyl-CoA biosynthesis; malonyl-CoA from acetyl-CoA: step 1/1.</text>
</comment>
<keyword evidence="13" id="KW-0276">Fatty acid metabolism</keyword>
<dbReference type="PROSITE" id="PS50975">
    <property type="entry name" value="ATP_GRASP"/>
    <property type="match status" value="1"/>
</dbReference>
<dbReference type="SUPFAM" id="SSF56059">
    <property type="entry name" value="Glutathione synthetase ATP-binding domain-like"/>
    <property type="match status" value="1"/>
</dbReference>
<proteinExistence type="predicted"/>
<evidence type="ECO:0000259" key="14">
    <source>
        <dbReference type="PROSITE" id="PS50975"/>
    </source>
</evidence>
<dbReference type="InterPro" id="IPR005479">
    <property type="entry name" value="CPAse_ATP-bd"/>
</dbReference>
<dbReference type="Proteomes" id="UP000261212">
    <property type="component" value="Unassembled WGS sequence"/>
</dbReference>
<dbReference type="SUPFAM" id="SSF51246">
    <property type="entry name" value="Rudiment single hybrid motif"/>
    <property type="match status" value="1"/>
</dbReference>
<evidence type="ECO:0000256" key="5">
    <source>
        <dbReference type="ARBA" id="ARBA00022598"/>
    </source>
</evidence>
<evidence type="ECO:0000256" key="10">
    <source>
        <dbReference type="ARBA" id="ARBA00023267"/>
    </source>
</evidence>
<evidence type="ECO:0000256" key="8">
    <source>
        <dbReference type="ARBA" id="ARBA00022840"/>
    </source>
</evidence>
<evidence type="ECO:0000256" key="12">
    <source>
        <dbReference type="PROSITE-ProRule" id="PRU00409"/>
    </source>
</evidence>
<gene>
    <name evidence="16" type="primary">accC</name>
    <name evidence="16" type="ORF">DW687_11160</name>
</gene>
<dbReference type="EMBL" id="QUSM01000008">
    <property type="protein sequence ID" value="RGD73017.1"/>
    <property type="molecule type" value="Genomic_DNA"/>
</dbReference>
<keyword evidence="8 12" id="KW-0067">ATP-binding</keyword>
<evidence type="ECO:0000256" key="6">
    <source>
        <dbReference type="ARBA" id="ARBA00022723"/>
    </source>
</evidence>
<dbReference type="InterPro" id="IPR011054">
    <property type="entry name" value="Rudment_hybrid_motif"/>
</dbReference>
<comment type="subunit">
    <text evidence="3 13">Acetyl-CoA carboxylase is a heterohexamer of biotin carboxyl carrier protein, biotin carboxylase and the two subunits of carboxyl transferase in a 2:2 complex.</text>
</comment>
<dbReference type="PANTHER" id="PTHR48095:SF2">
    <property type="entry name" value="BIOTIN CARBOXYLASE, CHLOROPLASTIC"/>
    <property type="match status" value="1"/>
</dbReference>
<feature type="domain" description="Biotin carboxylation" evidence="15">
    <location>
        <begin position="1"/>
        <end position="446"/>
    </location>
</feature>
<dbReference type="PROSITE" id="PS00867">
    <property type="entry name" value="CPSASE_2"/>
    <property type="match status" value="1"/>
</dbReference>
<dbReference type="InterPro" id="IPR005481">
    <property type="entry name" value="BC-like_N"/>
</dbReference>
<keyword evidence="13" id="KW-0443">Lipid metabolism</keyword>
<dbReference type="EC" id="6.3.4.14" evidence="4 13"/>
<dbReference type="UniPathway" id="UPA00655">
    <property type="reaction ID" value="UER00711"/>
</dbReference>
<dbReference type="FunFam" id="3.40.50.20:FF:000010">
    <property type="entry name" value="Propionyl-CoA carboxylase subunit alpha"/>
    <property type="match status" value="1"/>
</dbReference>
<dbReference type="NCBIfam" id="TIGR00514">
    <property type="entry name" value="accC"/>
    <property type="match status" value="1"/>
</dbReference>
<evidence type="ECO:0000256" key="2">
    <source>
        <dbReference type="ARBA" id="ARBA00004956"/>
    </source>
</evidence>
<comment type="function">
    <text evidence="1 13">This protein is a component of the acetyl coenzyme A carboxylase complex; first, biotin carboxylase catalyzes the carboxylation of the carrier protein and then the transcarboxylase transfers the carboxyl group to form malonyl-CoA.</text>
</comment>
<dbReference type="GO" id="GO:2001295">
    <property type="term" value="P:malonyl-CoA biosynthetic process"/>
    <property type="evidence" value="ECO:0007669"/>
    <property type="project" value="UniProtKB-UniPathway"/>
</dbReference>